<dbReference type="RefSeq" id="XP_022591625.2">
    <property type="nucleotide sequence ID" value="XM_022731781.2"/>
</dbReference>
<keyword evidence="1" id="KW-1185">Reference proteome</keyword>
<reference evidence="2" key="1">
    <citation type="submission" date="2025-08" db="UniProtKB">
        <authorList>
            <consortium name="RefSeq"/>
        </authorList>
    </citation>
    <scope>IDENTIFICATION</scope>
</reference>
<name>A0A6P5WDS9_9EIME</name>
<evidence type="ECO:0000313" key="2">
    <source>
        <dbReference type="RefSeq" id="XP_022591625.2"/>
    </source>
</evidence>
<evidence type="ECO:0000313" key="1">
    <source>
        <dbReference type="Proteomes" id="UP000515125"/>
    </source>
</evidence>
<dbReference type="GeneID" id="34618452"/>
<protein>
    <submittedName>
        <fullName evidence="2">Uncharacterized protein LOC34618452</fullName>
    </submittedName>
</protein>
<dbReference type="AlphaFoldDB" id="A0A6P5WDS9"/>
<organism evidence="1 2">
    <name type="scientific">Cyclospora cayetanensis</name>
    <dbReference type="NCBI Taxonomy" id="88456"/>
    <lineage>
        <taxon>Eukaryota</taxon>
        <taxon>Sar</taxon>
        <taxon>Alveolata</taxon>
        <taxon>Apicomplexa</taxon>
        <taxon>Conoidasida</taxon>
        <taxon>Coccidia</taxon>
        <taxon>Eucoccidiorida</taxon>
        <taxon>Eimeriorina</taxon>
        <taxon>Eimeriidae</taxon>
        <taxon>Cyclospora</taxon>
    </lineage>
</organism>
<dbReference type="Proteomes" id="UP000515125">
    <property type="component" value="Unplaced"/>
</dbReference>
<dbReference type="OrthoDB" id="348256at2759"/>
<gene>
    <name evidence="2" type="primary">LOC34618452</name>
</gene>
<proteinExistence type="predicted"/>
<accession>A0A6P5WDS9</accession>
<sequence length="357" mass="39777">MVLCIGADKSALAAEIDEQRPLRHSPTSIGKQHDSSLGAAPVATGALPAVRVPDSAAARASGSSTQVYLVEGEKFLFSLFVLCSGRQIKRQQQALKNAEDKMNCIGGKIPHPLSLHGSNSLRGGRRTFNPMCLIDNWFEDRLNPAAKKQLDLYTAADDRPAHGPFGPWASEYTTAYSKGNWKHEKIKIASSTILAIDETGPQDWTSSYRYDYRNRREEEVLARKKCIEGEERRMEEAQIRLAEAAAAREPEWPLTPAMAEQLRGRCCAAPHAQGEREAEMGIESEQTKGQQGEAAVCCGHECGYHRPVLCPRETPSAENELTRKMEEMTLQREHHHETRNRHEAVRFADCCTTPKLE</sequence>